<dbReference type="Proteomes" id="UP000029861">
    <property type="component" value="Unassembled WGS sequence"/>
</dbReference>
<name>A0A4U8T098_9HELI</name>
<sequence length="115" mass="13235">MILFVKTKNKINQINPKIRNKKESNNFILIGNLLVKNQNNKPTNAPMINKMLLSVKTATKNEIKNKKPKDINCLCKNASIVQNRKLKNIKRNILIKSIADNNAIIKLHILHLLHH</sequence>
<gene>
    <name evidence="1" type="ORF">LS80_010885</name>
</gene>
<dbReference type="EMBL" id="JRPK02000099">
    <property type="protein sequence ID" value="TLD92751.1"/>
    <property type="molecule type" value="Genomic_DNA"/>
</dbReference>
<evidence type="ECO:0000313" key="2">
    <source>
        <dbReference type="Proteomes" id="UP000029861"/>
    </source>
</evidence>
<organism evidence="1 2">
    <name type="scientific">Helicobacter trogontum</name>
    <dbReference type="NCBI Taxonomy" id="50960"/>
    <lineage>
        <taxon>Bacteria</taxon>
        <taxon>Pseudomonadati</taxon>
        <taxon>Campylobacterota</taxon>
        <taxon>Epsilonproteobacteria</taxon>
        <taxon>Campylobacterales</taxon>
        <taxon>Helicobacteraceae</taxon>
        <taxon>Helicobacter</taxon>
    </lineage>
</organism>
<comment type="caution">
    <text evidence="1">The sequence shown here is derived from an EMBL/GenBank/DDBJ whole genome shotgun (WGS) entry which is preliminary data.</text>
</comment>
<accession>A0A4U8T098</accession>
<dbReference type="AlphaFoldDB" id="A0A4U8T098"/>
<reference evidence="1 2" key="1">
    <citation type="journal article" date="2014" name="Genome Announc.">
        <title>Draft genome sequences of eight enterohepatic helicobacter species isolated from both laboratory and wild rodents.</title>
        <authorList>
            <person name="Sheh A."/>
            <person name="Shen Z."/>
            <person name="Fox J.G."/>
        </authorList>
    </citation>
    <scope>NUCLEOTIDE SEQUENCE [LARGE SCALE GENOMIC DNA]</scope>
    <source>
        <strain evidence="1 2">ATCC 49310</strain>
    </source>
</reference>
<protein>
    <submittedName>
        <fullName evidence="1">Uncharacterized protein</fullName>
    </submittedName>
</protein>
<proteinExistence type="predicted"/>
<evidence type="ECO:0000313" key="1">
    <source>
        <dbReference type="EMBL" id="TLD92751.1"/>
    </source>
</evidence>